<keyword evidence="2" id="KW-1185">Reference proteome</keyword>
<gene>
    <name evidence="1" type="ORF">SAMN05421636_11254</name>
</gene>
<proteinExistence type="predicted"/>
<reference evidence="1 2" key="1">
    <citation type="submission" date="2016-10" db="EMBL/GenBank/DDBJ databases">
        <authorList>
            <person name="de Groot N.N."/>
        </authorList>
    </citation>
    <scope>NUCLEOTIDE SEQUENCE [LARGE SCALE GENOMIC DNA]</scope>
    <source>
        <strain evidence="1 2">DSM 23421</strain>
    </source>
</reference>
<dbReference type="Proteomes" id="UP000199109">
    <property type="component" value="Unassembled WGS sequence"/>
</dbReference>
<accession>A0A1G7IJY7</accession>
<dbReference type="EMBL" id="FNAO01000012">
    <property type="protein sequence ID" value="SDF12834.1"/>
    <property type="molecule type" value="Genomic_DNA"/>
</dbReference>
<dbReference type="AlphaFoldDB" id="A0A1G7IJY7"/>
<protein>
    <submittedName>
        <fullName evidence="1">Uncharacterized protein</fullName>
    </submittedName>
</protein>
<evidence type="ECO:0000313" key="2">
    <source>
        <dbReference type="Proteomes" id="UP000199109"/>
    </source>
</evidence>
<sequence length="58" mass="6756">MPSLIRLCEFLALDPAHFPELRVLPKTKKFFTEHGGNRPTQSMCLSQLSDKFFKNIIY</sequence>
<name>A0A1G7IJY7_9FLAO</name>
<dbReference type="STRING" id="641691.SAMN05421636_11254"/>
<evidence type="ECO:0000313" key="1">
    <source>
        <dbReference type="EMBL" id="SDF12834.1"/>
    </source>
</evidence>
<organism evidence="1 2">
    <name type="scientific">Pricia antarctica</name>
    <dbReference type="NCBI Taxonomy" id="641691"/>
    <lineage>
        <taxon>Bacteria</taxon>
        <taxon>Pseudomonadati</taxon>
        <taxon>Bacteroidota</taxon>
        <taxon>Flavobacteriia</taxon>
        <taxon>Flavobacteriales</taxon>
        <taxon>Flavobacteriaceae</taxon>
        <taxon>Pricia</taxon>
    </lineage>
</organism>